<evidence type="ECO:0000259" key="2">
    <source>
        <dbReference type="Pfam" id="PF07853"/>
    </source>
</evidence>
<keyword evidence="4" id="KW-1185">Reference proteome</keyword>
<sequence>MNARRFLIGAGTWLAVVTAALVGVPLALRDRLPDPIASHWGFSGQPDDSMPAAGLFAMVLVMWALCVAGVGGYLRGGGLRDRQRRGSAAALLAAGTGFVGGLTALTLWANLDLAHWQQARPLNWQALLMIVVSAGLGWLGWRVGVAGLEPDSAPEPAAAELPLRGDRRAVWVSAVTSRTLRAVAAVAVLVGVGLAVVVGWPAGLAALLAGLACFALSSARVQVDERGVLVVFGPQRWPSRRIRLDRIVDARAERRRALEAGGWGYRVLPHFTAIMLRGGDCLVLRLSGGRDFVISVDHPRRGAEYLNALITERSATE</sequence>
<proteinExistence type="predicted"/>
<protein>
    <submittedName>
        <fullName evidence="3">DUF1648 domain-containing protein</fullName>
    </submittedName>
</protein>
<feature type="transmembrane region" description="Helical" evidence="1">
    <location>
        <begin position="183"/>
        <end position="212"/>
    </location>
</feature>
<name>A0ABV4CCK7_9PSEU</name>
<comment type="caution">
    <text evidence="3">The sequence shown here is derived from an EMBL/GenBank/DDBJ whole genome shotgun (WGS) entry which is preliminary data.</text>
</comment>
<gene>
    <name evidence="3" type="ORF">AB8O55_05405</name>
</gene>
<dbReference type="InterPro" id="IPR012867">
    <property type="entry name" value="DUF1648"/>
</dbReference>
<keyword evidence="1" id="KW-0812">Transmembrane</keyword>
<feature type="transmembrane region" description="Helical" evidence="1">
    <location>
        <begin position="122"/>
        <end position="141"/>
    </location>
</feature>
<dbReference type="EMBL" id="JBGEHV010000006">
    <property type="protein sequence ID" value="MEY8038824.1"/>
    <property type="molecule type" value="Genomic_DNA"/>
</dbReference>
<evidence type="ECO:0000313" key="3">
    <source>
        <dbReference type="EMBL" id="MEY8038824.1"/>
    </source>
</evidence>
<organism evidence="3 4">
    <name type="scientific">Saccharopolyspora cebuensis</name>
    <dbReference type="NCBI Taxonomy" id="418759"/>
    <lineage>
        <taxon>Bacteria</taxon>
        <taxon>Bacillati</taxon>
        <taxon>Actinomycetota</taxon>
        <taxon>Actinomycetes</taxon>
        <taxon>Pseudonocardiales</taxon>
        <taxon>Pseudonocardiaceae</taxon>
        <taxon>Saccharopolyspora</taxon>
    </lineage>
</organism>
<accession>A0ABV4CCK7</accession>
<dbReference type="Pfam" id="PF07853">
    <property type="entry name" value="DUF1648"/>
    <property type="match status" value="1"/>
</dbReference>
<evidence type="ECO:0000313" key="4">
    <source>
        <dbReference type="Proteomes" id="UP001564626"/>
    </source>
</evidence>
<reference evidence="3 4" key="1">
    <citation type="submission" date="2024-08" db="EMBL/GenBank/DDBJ databases">
        <title>Genome mining of Saccharopolyspora cebuensis PGLac3 from Nigerian medicinal plant.</title>
        <authorList>
            <person name="Ezeobiora C.E."/>
            <person name="Igbokwe N.H."/>
            <person name="Amin D.H."/>
            <person name="Mendie U.E."/>
        </authorList>
    </citation>
    <scope>NUCLEOTIDE SEQUENCE [LARGE SCALE GENOMIC DNA]</scope>
    <source>
        <strain evidence="3 4">PGLac3</strain>
    </source>
</reference>
<keyword evidence="1" id="KW-1133">Transmembrane helix</keyword>
<dbReference type="Proteomes" id="UP001564626">
    <property type="component" value="Unassembled WGS sequence"/>
</dbReference>
<dbReference type="RefSeq" id="WP_345367774.1">
    <property type="nucleotide sequence ID" value="NZ_BAABII010000019.1"/>
</dbReference>
<evidence type="ECO:0000256" key="1">
    <source>
        <dbReference type="SAM" id="Phobius"/>
    </source>
</evidence>
<feature type="transmembrane region" description="Helical" evidence="1">
    <location>
        <begin position="86"/>
        <end position="110"/>
    </location>
</feature>
<feature type="transmembrane region" description="Helical" evidence="1">
    <location>
        <begin position="53"/>
        <end position="74"/>
    </location>
</feature>
<feature type="domain" description="DUF1648" evidence="2">
    <location>
        <begin position="17"/>
        <end position="62"/>
    </location>
</feature>
<keyword evidence="1" id="KW-0472">Membrane</keyword>